<dbReference type="EMBL" id="BAWF01000094">
    <property type="protein sequence ID" value="GAF50350.1"/>
    <property type="molecule type" value="Genomic_DNA"/>
</dbReference>
<dbReference type="Proteomes" id="UP000019491">
    <property type="component" value="Unassembled WGS sequence"/>
</dbReference>
<keyword evidence="4 6" id="KW-0472">Membrane</keyword>
<keyword evidence="2 6" id="KW-0812">Transmembrane</keyword>
<evidence type="ECO:0000256" key="4">
    <source>
        <dbReference type="ARBA" id="ARBA00023136"/>
    </source>
</evidence>
<dbReference type="InterPro" id="IPR036259">
    <property type="entry name" value="MFS_trans_sf"/>
</dbReference>
<keyword evidence="9" id="KW-1185">Reference proteome</keyword>
<sequence length="435" mass="45837">MFPTQRPPAASPKPWWVAFVAGMASYIDAAAITASGVALVIYQDVYGLTAANVGVLSALLTSFIGVGAIVGGRVGDRWGRKRVFVATMVMIAVGAALLVFGRDFTLLVVGSCLIGFGTGADLPVSLATVAEAAAQDNRGKLLGFSQILWKLGVLGSLGLSALVGDHGLIGGQILYGHIGVVALVVLVLRLGIPESADWRRAALARSAHREDPSTQPKASLRELLRPPYAHSFAALLIFYMFTNLAANTNGQFGTYLMVNVAGMPVSTQATITLIGNPIGIALGFLFMRTVDGPNRMKWFYFGATMGVVAMAIPAVFGVTFVTLLIKSLLVYFFYGFAFEAIMKVWAQESFPTLLRSTGQGTIIAAGRFGAAALAGVTPWIVEQGPRYLFVFLTVAILLGVTAAALVFGRRGHHTEFDEPAPEPAPAPAPAATSAD</sequence>
<comment type="subcellular location">
    <subcellularLocation>
        <location evidence="1">Cell membrane</location>
        <topology evidence="1">Multi-pass membrane protein</topology>
    </subcellularLocation>
</comment>
<proteinExistence type="predicted"/>
<dbReference type="Pfam" id="PF07690">
    <property type="entry name" value="MFS_1"/>
    <property type="match status" value="1"/>
</dbReference>
<dbReference type="OrthoDB" id="9787026at2"/>
<feature type="transmembrane region" description="Helical" evidence="6">
    <location>
        <begin position="227"/>
        <end position="246"/>
    </location>
</feature>
<feature type="transmembrane region" description="Helical" evidence="6">
    <location>
        <begin position="174"/>
        <end position="192"/>
    </location>
</feature>
<feature type="transmembrane region" description="Helical" evidence="6">
    <location>
        <begin position="358"/>
        <end position="381"/>
    </location>
</feature>
<feature type="transmembrane region" description="Helical" evidence="6">
    <location>
        <begin position="328"/>
        <end position="346"/>
    </location>
</feature>
<evidence type="ECO:0000256" key="2">
    <source>
        <dbReference type="ARBA" id="ARBA00022692"/>
    </source>
</evidence>
<dbReference type="GO" id="GO:0005886">
    <property type="term" value="C:plasma membrane"/>
    <property type="evidence" value="ECO:0007669"/>
    <property type="project" value="UniProtKB-SubCell"/>
</dbReference>
<feature type="transmembrane region" description="Helical" evidence="6">
    <location>
        <begin position="141"/>
        <end position="162"/>
    </location>
</feature>
<feature type="transmembrane region" description="Helical" evidence="6">
    <location>
        <begin position="387"/>
        <end position="407"/>
    </location>
</feature>
<evidence type="ECO:0000259" key="7">
    <source>
        <dbReference type="PROSITE" id="PS50850"/>
    </source>
</evidence>
<evidence type="ECO:0000256" key="3">
    <source>
        <dbReference type="ARBA" id="ARBA00022989"/>
    </source>
</evidence>
<feature type="transmembrane region" description="Helical" evidence="6">
    <location>
        <begin position="83"/>
        <end position="100"/>
    </location>
</feature>
<feature type="transmembrane region" description="Helical" evidence="6">
    <location>
        <begin position="266"/>
        <end position="286"/>
    </location>
</feature>
<dbReference type="SUPFAM" id="SSF103473">
    <property type="entry name" value="MFS general substrate transporter"/>
    <property type="match status" value="1"/>
</dbReference>
<evidence type="ECO:0000313" key="8">
    <source>
        <dbReference type="EMBL" id="GAF50350.1"/>
    </source>
</evidence>
<dbReference type="PROSITE" id="PS50850">
    <property type="entry name" value="MFS"/>
    <property type="match status" value="1"/>
</dbReference>
<feature type="transmembrane region" description="Helical" evidence="6">
    <location>
        <begin position="48"/>
        <end position="71"/>
    </location>
</feature>
<accession>X0RGZ9</accession>
<feature type="transmembrane region" description="Helical" evidence="6">
    <location>
        <begin position="106"/>
        <end position="129"/>
    </location>
</feature>
<feature type="transmembrane region" description="Helical" evidence="6">
    <location>
        <begin position="15"/>
        <end position="42"/>
    </location>
</feature>
<evidence type="ECO:0000256" key="1">
    <source>
        <dbReference type="ARBA" id="ARBA00004651"/>
    </source>
</evidence>
<feature type="transmembrane region" description="Helical" evidence="6">
    <location>
        <begin position="298"/>
        <end position="322"/>
    </location>
</feature>
<evidence type="ECO:0000313" key="9">
    <source>
        <dbReference type="Proteomes" id="UP000019491"/>
    </source>
</evidence>
<comment type="caution">
    <text evidence="8">The sequence shown here is derived from an EMBL/GenBank/DDBJ whole genome shotgun (WGS) entry which is preliminary data.</text>
</comment>
<feature type="domain" description="Major facilitator superfamily (MFS) profile" evidence="7">
    <location>
        <begin position="14"/>
        <end position="411"/>
    </location>
</feature>
<dbReference type="RefSeq" id="WP_037243362.1">
    <property type="nucleotide sequence ID" value="NZ_BAWF01000094.1"/>
</dbReference>
<dbReference type="AlphaFoldDB" id="X0RGZ9"/>
<dbReference type="Gene3D" id="1.20.1250.20">
    <property type="entry name" value="MFS general substrate transporter like domains"/>
    <property type="match status" value="1"/>
</dbReference>
<feature type="region of interest" description="Disordered" evidence="5">
    <location>
        <begin position="415"/>
        <end position="435"/>
    </location>
</feature>
<dbReference type="GO" id="GO:0046943">
    <property type="term" value="F:carboxylic acid transmembrane transporter activity"/>
    <property type="evidence" value="ECO:0007669"/>
    <property type="project" value="TreeGrafter"/>
</dbReference>
<keyword evidence="3 6" id="KW-1133">Transmembrane helix</keyword>
<protein>
    <recommendedName>
        <fullName evidence="7">Major facilitator superfamily (MFS) profile domain-containing protein</fullName>
    </recommendedName>
</protein>
<gene>
    <name evidence="8" type="ORF">RW1_094_03920</name>
</gene>
<evidence type="ECO:0000256" key="6">
    <source>
        <dbReference type="SAM" id="Phobius"/>
    </source>
</evidence>
<dbReference type="InterPro" id="IPR020846">
    <property type="entry name" value="MFS_dom"/>
</dbReference>
<dbReference type="PANTHER" id="PTHR23508:SF10">
    <property type="entry name" value="CARBOXYLIC ACID TRANSPORTER PROTEIN HOMOLOG"/>
    <property type="match status" value="1"/>
</dbReference>
<dbReference type="InterPro" id="IPR011701">
    <property type="entry name" value="MFS"/>
</dbReference>
<dbReference type="PANTHER" id="PTHR23508">
    <property type="entry name" value="CARBOXYLIC ACID TRANSPORTER PROTEIN HOMOLOG"/>
    <property type="match status" value="1"/>
</dbReference>
<evidence type="ECO:0000256" key="5">
    <source>
        <dbReference type="SAM" id="MobiDB-lite"/>
    </source>
</evidence>
<reference evidence="8 9" key="1">
    <citation type="submission" date="2014-02" db="EMBL/GenBank/DDBJ databases">
        <title>Whole genome shotgun sequence of Rhodococcus wratislaviensis NBRC 100605.</title>
        <authorList>
            <person name="Hosoyama A."/>
            <person name="Tsuchikane K."/>
            <person name="Yoshida I."/>
            <person name="Ohji S."/>
            <person name="Ichikawa N."/>
            <person name="Yamazoe A."/>
            <person name="Fujita N."/>
        </authorList>
    </citation>
    <scope>NUCLEOTIDE SEQUENCE [LARGE SCALE GENOMIC DNA]</scope>
    <source>
        <strain evidence="8 9">NBRC 100605</strain>
    </source>
</reference>
<organism evidence="8 9">
    <name type="scientific">Rhodococcus wratislaviensis NBRC 100605</name>
    <dbReference type="NCBI Taxonomy" id="1219028"/>
    <lineage>
        <taxon>Bacteria</taxon>
        <taxon>Bacillati</taxon>
        <taxon>Actinomycetota</taxon>
        <taxon>Actinomycetes</taxon>
        <taxon>Mycobacteriales</taxon>
        <taxon>Nocardiaceae</taxon>
        <taxon>Rhodococcus</taxon>
    </lineage>
</organism>
<name>X0RGZ9_RHOWR</name>